<keyword evidence="2" id="KW-1185">Reference proteome</keyword>
<dbReference type="SUPFAM" id="SSF103025">
    <property type="entry name" value="Folate-binding domain"/>
    <property type="match status" value="1"/>
</dbReference>
<dbReference type="EMBL" id="FTOG01000001">
    <property type="protein sequence ID" value="SIS43045.1"/>
    <property type="molecule type" value="Genomic_DNA"/>
</dbReference>
<gene>
    <name evidence="1" type="ORF">SAMN05421580_101229</name>
</gene>
<evidence type="ECO:0000313" key="2">
    <source>
        <dbReference type="Proteomes" id="UP000186221"/>
    </source>
</evidence>
<dbReference type="RefSeq" id="WP_076483199.1">
    <property type="nucleotide sequence ID" value="NZ_FTOG01000001.1"/>
</dbReference>
<dbReference type="Gene3D" id="3.30.70.1520">
    <property type="entry name" value="Heterotetrameric sarcosine oxidase"/>
    <property type="match status" value="1"/>
</dbReference>
<sequence length="183" mass="19378">MSKAVSALNGQSHTGFATVTEAGLKGMVTLRADLDSKALAKGLKALGLKVPAQRAIVTEGARSVAWMSPDELLVLCGYEEAAQVTADLEQALAKEHALVTNVSDARAMFTVSGAKGDEVLMKLCPIDFETLEAGEMRRSRAAQVAAAVWRSGPEELSVICFRSVAGYMMGLLEVSSRKGGEIY</sequence>
<protein>
    <submittedName>
        <fullName evidence="1">Sarcosine oxidase subunit gamma</fullName>
    </submittedName>
</protein>
<evidence type="ECO:0000313" key="1">
    <source>
        <dbReference type="EMBL" id="SIS43045.1"/>
    </source>
</evidence>
<dbReference type="AlphaFoldDB" id="A0A1N7J103"/>
<dbReference type="Pfam" id="PF04268">
    <property type="entry name" value="SoxG"/>
    <property type="match status" value="1"/>
</dbReference>
<reference evidence="2" key="1">
    <citation type="submission" date="2017-01" db="EMBL/GenBank/DDBJ databases">
        <authorList>
            <person name="Varghese N."/>
            <person name="Submissions S."/>
        </authorList>
    </citation>
    <scope>NUCLEOTIDE SEQUENCE [LARGE SCALE GENOMIC DNA]</scope>
    <source>
        <strain evidence="2">DSM 19945</strain>
    </source>
</reference>
<dbReference type="InterPro" id="IPR007375">
    <property type="entry name" value="SoxG"/>
</dbReference>
<dbReference type="STRING" id="453582.SAMN05421580_101229"/>
<name>A0A1N7J103_9RHOB</name>
<dbReference type="OrthoDB" id="9814782at2"/>
<dbReference type="InterPro" id="IPR027266">
    <property type="entry name" value="TrmE/GcvT-like"/>
</dbReference>
<dbReference type="Gene3D" id="3.30.1360.120">
    <property type="entry name" value="Probable tRNA modification gtpase trme, domain 1"/>
    <property type="match status" value="1"/>
</dbReference>
<accession>A0A1N7J103</accession>
<dbReference type="Proteomes" id="UP000186221">
    <property type="component" value="Unassembled WGS sequence"/>
</dbReference>
<proteinExistence type="predicted"/>
<organism evidence="1 2">
    <name type="scientific">Rhodobacter aestuarii</name>
    <dbReference type="NCBI Taxonomy" id="453582"/>
    <lineage>
        <taxon>Bacteria</taxon>
        <taxon>Pseudomonadati</taxon>
        <taxon>Pseudomonadota</taxon>
        <taxon>Alphaproteobacteria</taxon>
        <taxon>Rhodobacterales</taxon>
        <taxon>Rhodobacter group</taxon>
        <taxon>Rhodobacter</taxon>
    </lineage>
</organism>